<feature type="transmembrane region" description="Helical" evidence="1">
    <location>
        <begin position="57"/>
        <end position="76"/>
    </location>
</feature>
<dbReference type="Proteomes" id="UP000236291">
    <property type="component" value="Unassembled WGS sequence"/>
</dbReference>
<feature type="non-terminal residue" evidence="2">
    <location>
        <position position="1"/>
    </location>
</feature>
<dbReference type="STRING" id="57577.A0A2K3MZE9"/>
<protein>
    <submittedName>
        <fullName evidence="2">Mitochondrial rho GTPase 1-like protein</fullName>
    </submittedName>
</protein>
<reference evidence="2 3" key="1">
    <citation type="journal article" date="2014" name="Am. J. Bot.">
        <title>Genome assembly and annotation for red clover (Trifolium pratense; Fabaceae).</title>
        <authorList>
            <person name="Istvanek J."/>
            <person name="Jaros M."/>
            <person name="Krenek A."/>
            <person name="Repkova J."/>
        </authorList>
    </citation>
    <scope>NUCLEOTIDE SEQUENCE [LARGE SCALE GENOMIC DNA]</scope>
    <source>
        <strain evidence="3">cv. Tatra</strain>
        <tissue evidence="2">Young leaves</tissue>
    </source>
</reference>
<keyword evidence="1" id="KW-0812">Transmembrane</keyword>
<accession>A0A2K3MZE9</accession>
<reference evidence="2 3" key="2">
    <citation type="journal article" date="2017" name="Front. Plant Sci.">
        <title>Gene Classification and Mining of Molecular Markers Useful in Red Clover (Trifolium pratense) Breeding.</title>
        <authorList>
            <person name="Istvanek J."/>
            <person name="Dluhosova J."/>
            <person name="Dluhos P."/>
            <person name="Patkova L."/>
            <person name="Nedelnik J."/>
            <person name="Repkova J."/>
        </authorList>
    </citation>
    <scope>NUCLEOTIDE SEQUENCE [LARGE SCALE GENOMIC DNA]</scope>
    <source>
        <strain evidence="3">cv. Tatra</strain>
        <tissue evidence="2">Young leaves</tissue>
    </source>
</reference>
<name>A0A2K3MZE9_TRIPR</name>
<evidence type="ECO:0000313" key="2">
    <source>
        <dbReference type="EMBL" id="PNX96152.1"/>
    </source>
</evidence>
<keyword evidence="1" id="KW-1133">Transmembrane helix</keyword>
<evidence type="ECO:0000256" key="1">
    <source>
        <dbReference type="SAM" id="Phobius"/>
    </source>
</evidence>
<keyword evidence="1" id="KW-0472">Membrane</keyword>
<sequence length="81" mass="8762">VSQDTREEAPMSISVKLGDIHNIFHRIVTAAEHPHLSIPKIEAGITRKLYHKLIDRSLMLVSVVLGAAVVVGVGAARKNVS</sequence>
<proteinExistence type="predicted"/>
<dbReference type="AlphaFoldDB" id="A0A2K3MZE9"/>
<gene>
    <name evidence="2" type="ORF">L195_g019354</name>
</gene>
<comment type="caution">
    <text evidence="2">The sequence shown here is derived from an EMBL/GenBank/DDBJ whole genome shotgun (WGS) entry which is preliminary data.</text>
</comment>
<organism evidence="2 3">
    <name type="scientific">Trifolium pratense</name>
    <name type="common">Red clover</name>
    <dbReference type="NCBI Taxonomy" id="57577"/>
    <lineage>
        <taxon>Eukaryota</taxon>
        <taxon>Viridiplantae</taxon>
        <taxon>Streptophyta</taxon>
        <taxon>Embryophyta</taxon>
        <taxon>Tracheophyta</taxon>
        <taxon>Spermatophyta</taxon>
        <taxon>Magnoliopsida</taxon>
        <taxon>eudicotyledons</taxon>
        <taxon>Gunneridae</taxon>
        <taxon>Pentapetalae</taxon>
        <taxon>rosids</taxon>
        <taxon>fabids</taxon>
        <taxon>Fabales</taxon>
        <taxon>Fabaceae</taxon>
        <taxon>Papilionoideae</taxon>
        <taxon>50 kb inversion clade</taxon>
        <taxon>NPAAA clade</taxon>
        <taxon>Hologalegina</taxon>
        <taxon>IRL clade</taxon>
        <taxon>Trifolieae</taxon>
        <taxon>Trifolium</taxon>
    </lineage>
</organism>
<dbReference type="EMBL" id="ASHM01014203">
    <property type="protein sequence ID" value="PNX96152.1"/>
    <property type="molecule type" value="Genomic_DNA"/>
</dbReference>
<evidence type="ECO:0000313" key="3">
    <source>
        <dbReference type="Proteomes" id="UP000236291"/>
    </source>
</evidence>
<dbReference type="ExpressionAtlas" id="A0A2K3MZE9">
    <property type="expression patterns" value="baseline"/>
</dbReference>